<feature type="non-terminal residue" evidence="4">
    <location>
        <position position="1"/>
    </location>
</feature>
<organism evidence="4 5">
    <name type="scientific">Kibdelosporangium lantanae</name>
    <dbReference type="NCBI Taxonomy" id="1497396"/>
    <lineage>
        <taxon>Bacteria</taxon>
        <taxon>Bacillati</taxon>
        <taxon>Actinomycetota</taxon>
        <taxon>Actinomycetes</taxon>
        <taxon>Pseudonocardiales</taxon>
        <taxon>Pseudonocardiaceae</taxon>
        <taxon>Kibdelosporangium</taxon>
    </lineage>
</organism>
<keyword evidence="4" id="KW-0418">Kinase</keyword>
<evidence type="ECO:0000313" key="5">
    <source>
        <dbReference type="Proteomes" id="UP001597045"/>
    </source>
</evidence>
<dbReference type="SUPFAM" id="SSF54919">
    <property type="entry name" value="Nucleoside diphosphate kinase, NDK"/>
    <property type="match status" value="1"/>
</dbReference>
<sequence>LTTTNSATAIDSRNPVTTNGATPGNTTPDRVIHHDIRNARAVSRCTEVQYNLVHGSDSADSAKREIDLWFPSL</sequence>
<feature type="region of interest" description="Disordered" evidence="2">
    <location>
        <begin position="1"/>
        <end position="30"/>
    </location>
</feature>
<reference evidence="5" key="1">
    <citation type="journal article" date="2019" name="Int. J. Syst. Evol. Microbiol.">
        <title>The Global Catalogue of Microorganisms (GCM) 10K type strain sequencing project: providing services to taxonomists for standard genome sequencing and annotation.</title>
        <authorList>
            <consortium name="The Broad Institute Genomics Platform"/>
            <consortium name="The Broad Institute Genome Sequencing Center for Infectious Disease"/>
            <person name="Wu L."/>
            <person name="Ma J."/>
        </authorList>
    </citation>
    <scope>NUCLEOTIDE SEQUENCE [LARGE SCALE GENOMIC DNA]</scope>
    <source>
        <strain evidence="5">JCM 31486</strain>
    </source>
</reference>
<comment type="caution">
    <text evidence="1">Lacks conserved residue(s) required for the propagation of feature annotation.</text>
</comment>
<dbReference type="GO" id="GO:0016301">
    <property type="term" value="F:kinase activity"/>
    <property type="evidence" value="ECO:0007669"/>
    <property type="project" value="UniProtKB-KW"/>
</dbReference>
<accession>A0ABW3MDS1</accession>
<keyword evidence="5" id="KW-1185">Reference proteome</keyword>
<comment type="similarity">
    <text evidence="1">Belongs to the NDK family.</text>
</comment>
<dbReference type="PROSITE" id="PS51374">
    <property type="entry name" value="NDPK_LIKE"/>
    <property type="match status" value="1"/>
</dbReference>
<gene>
    <name evidence="4" type="ORF">ACFQ1S_25925</name>
</gene>
<feature type="compositionally biased region" description="Low complexity" evidence="2">
    <location>
        <begin position="14"/>
        <end position="28"/>
    </location>
</feature>
<dbReference type="Gene3D" id="3.30.70.141">
    <property type="entry name" value="Nucleoside diphosphate kinase-like domain"/>
    <property type="match status" value="1"/>
</dbReference>
<keyword evidence="4" id="KW-0808">Transferase</keyword>
<dbReference type="EMBL" id="JBHTIS010001758">
    <property type="protein sequence ID" value="MFD1048722.1"/>
    <property type="molecule type" value="Genomic_DNA"/>
</dbReference>
<evidence type="ECO:0000259" key="3">
    <source>
        <dbReference type="Pfam" id="PF00334"/>
    </source>
</evidence>
<evidence type="ECO:0000256" key="2">
    <source>
        <dbReference type="SAM" id="MobiDB-lite"/>
    </source>
</evidence>
<evidence type="ECO:0000313" key="4">
    <source>
        <dbReference type="EMBL" id="MFD1048722.1"/>
    </source>
</evidence>
<dbReference type="Proteomes" id="UP001597045">
    <property type="component" value="Unassembled WGS sequence"/>
</dbReference>
<proteinExistence type="inferred from homology"/>
<dbReference type="InterPro" id="IPR034907">
    <property type="entry name" value="NDK-like_dom"/>
</dbReference>
<comment type="caution">
    <text evidence="4">The sequence shown here is derived from an EMBL/GenBank/DDBJ whole genome shotgun (WGS) entry which is preliminary data.</text>
</comment>
<dbReference type="Pfam" id="PF00334">
    <property type="entry name" value="NDK"/>
    <property type="match status" value="1"/>
</dbReference>
<feature type="compositionally biased region" description="Polar residues" evidence="2">
    <location>
        <begin position="1"/>
        <end position="11"/>
    </location>
</feature>
<feature type="domain" description="Nucleoside diphosphate kinase-like" evidence="3">
    <location>
        <begin position="9"/>
        <end position="72"/>
    </location>
</feature>
<protein>
    <submittedName>
        <fullName evidence="4">Nucleoside-diphosphate kinase</fullName>
    </submittedName>
</protein>
<dbReference type="InterPro" id="IPR036850">
    <property type="entry name" value="NDK-like_dom_sf"/>
</dbReference>
<evidence type="ECO:0000256" key="1">
    <source>
        <dbReference type="PROSITE-ProRule" id="PRU00706"/>
    </source>
</evidence>
<name>A0ABW3MDS1_9PSEU</name>